<dbReference type="EMBL" id="BGZK01000259">
    <property type="protein sequence ID" value="GBP32410.1"/>
    <property type="molecule type" value="Genomic_DNA"/>
</dbReference>
<evidence type="ECO:0000256" key="1">
    <source>
        <dbReference type="SAM" id="MobiDB-lite"/>
    </source>
</evidence>
<name>A0A4C1V1K5_EUMVA</name>
<feature type="region of interest" description="Disordered" evidence="1">
    <location>
        <begin position="1"/>
        <end position="32"/>
    </location>
</feature>
<protein>
    <submittedName>
        <fullName evidence="2">Uncharacterized protein</fullName>
    </submittedName>
</protein>
<organism evidence="2 3">
    <name type="scientific">Eumeta variegata</name>
    <name type="common">Bagworm moth</name>
    <name type="synonym">Eumeta japonica</name>
    <dbReference type="NCBI Taxonomy" id="151549"/>
    <lineage>
        <taxon>Eukaryota</taxon>
        <taxon>Metazoa</taxon>
        <taxon>Ecdysozoa</taxon>
        <taxon>Arthropoda</taxon>
        <taxon>Hexapoda</taxon>
        <taxon>Insecta</taxon>
        <taxon>Pterygota</taxon>
        <taxon>Neoptera</taxon>
        <taxon>Endopterygota</taxon>
        <taxon>Lepidoptera</taxon>
        <taxon>Glossata</taxon>
        <taxon>Ditrysia</taxon>
        <taxon>Tineoidea</taxon>
        <taxon>Psychidae</taxon>
        <taxon>Oiketicinae</taxon>
        <taxon>Eumeta</taxon>
    </lineage>
</organism>
<comment type="caution">
    <text evidence="2">The sequence shown here is derived from an EMBL/GenBank/DDBJ whole genome shotgun (WGS) entry which is preliminary data.</text>
</comment>
<dbReference type="Proteomes" id="UP000299102">
    <property type="component" value="Unassembled WGS sequence"/>
</dbReference>
<keyword evidence="3" id="KW-1185">Reference proteome</keyword>
<proteinExistence type="predicted"/>
<accession>A0A4C1V1K5</accession>
<evidence type="ECO:0000313" key="2">
    <source>
        <dbReference type="EMBL" id="GBP32410.1"/>
    </source>
</evidence>
<reference evidence="2 3" key="1">
    <citation type="journal article" date="2019" name="Commun. Biol.">
        <title>The bagworm genome reveals a unique fibroin gene that provides high tensile strength.</title>
        <authorList>
            <person name="Kono N."/>
            <person name="Nakamura H."/>
            <person name="Ohtoshi R."/>
            <person name="Tomita M."/>
            <person name="Numata K."/>
            <person name="Arakawa K."/>
        </authorList>
    </citation>
    <scope>NUCLEOTIDE SEQUENCE [LARGE SCALE GENOMIC DNA]</scope>
</reference>
<evidence type="ECO:0000313" key="3">
    <source>
        <dbReference type="Proteomes" id="UP000299102"/>
    </source>
</evidence>
<sequence>MEEDRARGPPELSFTRRNLTAEAATSHPYSHNGDESVITRAAFKRKVHYNARNSVAVKKASIGRGLAGLLKLEVEKLGGVEERVAMSLSKLEDLNDSVIDTLSEPVFSPIVV</sequence>
<dbReference type="AlphaFoldDB" id="A0A4C1V1K5"/>
<gene>
    <name evidence="2" type="ORF">EVAR_81217_1</name>
</gene>